<proteinExistence type="predicted"/>
<evidence type="ECO:0000313" key="3">
    <source>
        <dbReference type="EnsemblPlants" id="QL08p017090:mrna"/>
    </source>
</evidence>
<evidence type="ECO:0000256" key="1">
    <source>
        <dbReference type="SAM" id="MobiDB-lite"/>
    </source>
</evidence>
<dbReference type="Gene3D" id="3.80.10.10">
    <property type="entry name" value="Ribonuclease Inhibitor"/>
    <property type="match status" value="1"/>
</dbReference>
<name>A0A7N2M9R7_QUELO</name>
<dbReference type="AlphaFoldDB" id="A0A7N2M9R7"/>
<dbReference type="Pfam" id="PF22936">
    <property type="entry name" value="Pol_BBD"/>
    <property type="match status" value="1"/>
</dbReference>
<dbReference type="InterPro" id="IPR054722">
    <property type="entry name" value="PolX-like_BBD"/>
</dbReference>
<dbReference type="EMBL" id="LRBV02000008">
    <property type="status" value="NOT_ANNOTATED_CDS"/>
    <property type="molecule type" value="Genomic_DNA"/>
</dbReference>
<dbReference type="Gramene" id="QL08p017090:mrna">
    <property type="protein sequence ID" value="QL08p017090:mrna"/>
    <property type="gene ID" value="QL08p017090"/>
</dbReference>
<dbReference type="EnsemblPlants" id="QL08p017090:mrna">
    <property type="protein sequence ID" value="QL08p017090:mrna"/>
    <property type="gene ID" value="QL08p017090"/>
</dbReference>
<feature type="domain" description="Retrovirus-related Pol polyprotein from transposon TNT 1-94-like beta-barrel" evidence="2">
    <location>
        <begin position="292"/>
        <end position="367"/>
    </location>
</feature>
<evidence type="ECO:0000313" key="4">
    <source>
        <dbReference type="Proteomes" id="UP000594261"/>
    </source>
</evidence>
<feature type="compositionally biased region" description="Polar residues" evidence="1">
    <location>
        <begin position="213"/>
        <end position="224"/>
    </location>
</feature>
<sequence length="382" mass="42187">MRNKSSSVHRWNNMDYDILVKIFMSLNVMDLISVVSQTTSNLSQGNVTCLIFNFFEYVEDEHLVYAAKRNRNLKRLALPIWSRLPVSGMRKAFKYWKGLESLTVPDFKSPMKLMKAIGTNCKNFSELKLTCNFNLDYANAIVKYVPKLKSHSSDFLVPMDISGVLLLPSPSSSRHCQKRVTAVMPTVPVTLGSHCSAHPTVKTKAQSDRTDNPEQNPTKNGQKTPHTRLHAPPEVSASRACVPPTVCPSDPSVPTGPSLTSSLITVDIEVVVQQVLSHTSTALSVTSGKQPWFFDTACCNHMTPDESKFSDKAPLEHPITIYIVDGTPMPVSHKGTISSSCLSLSDTFHIPKLSLNLFSVSQLCELGVDLLFTNHGVDVQDP</sequence>
<feature type="region of interest" description="Disordered" evidence="1">
    <location>
        <begin position="194"/>
        <end position="254"/>
    </location>
</feature>
<accession>A0A7N2M9R7</accession>
<reference evidence="3 4" key="1">
    <citation type="journal article" date="2016" name="G3 (Bethesda)">
        <title>First Draft Assembly and Annotation of the Genome of a California Endemic Oak Quercus lobata Nee (Fagaceae).</title>
        <authorList>
            <person name="Sork V.L."/>
            <person name="Fitz-Gibbon S.T."/>
            <person name="Puiu D."/>
            <person name="Crepeau M."/>
            <person name="Gugger P.F."/>
            <person name="Sherman R."/>
            <person name="Stevens K."/>
            <person name="Langley C.H."/>
            <person name="Pellegrini M."/>
            <person name="Salzberg S.L."/>
        </authorList>
    </citation>
    <scope>NUCLEOTIDE SEQUENCE [LARGE SCALE GENOMIC DNA]</scope>
    <source>
        <strain evidence="3 4">cv. SW786</strain>
    </source>
</reference>
<dbReference type="InterPro" id="IPR032675">
    <property type="entry name" value="LRR_dom_sf"/>
</dbReference>
<dbReference type="Proteomes" id="UP000594261">
    <property type="component" value="Chromosome 8"/>
</dbReference>
<organism evidence="3 4">
    <name type="scientific">Quercus lobata</name>
    <name type="common">Valley oak</name>
    <dbReference type="NCBI Taxonomy" id="97700"/>
    <lineage>
        <taxon>Eukaryota</taxon>
        <taxon>Viridiplantae</taxon>
        <taxon>Streptophyta</taxon>
        <taxon>Embryophyta</taxon>
        <taxon>Tracheophyta</taxon>
        <taxon>Spermatophyta</taxon>
        <taxon>Magnoliopsida</taxon>
        <taxon>eudicotyledons</taxon>
        <taxon>Gunneridae</taxon>
        <taxon>Pentapetalae</taxon>
        <taxon>rosids</taxon>
        <taxon>fabids</taxon>
        <taxon>Fagales</taxon>
        <taxon>Fagaceae</taxon>
        <taxon>Quercus</taxon>
    </lineage>
</organism>
<dbReference type="PANTHER" id="PTHR38926:SF10">
    <property type="entry name" value="F-BOX DOMAIN-CONTAINING PROTEIN"/>
    <property type="match status" value="1"/>
</dbReference>
<keyword evidence="4" id="KW-1185">Reference proteome</keyword>
<dbReference type="PANTHER" id="PTHR38926">
    <property type="entry name" value="F-BOX DOMAIN CONTAINING PROTEIN, EXPRESSED"/>
    <property type="match status" value="1"/>
</dbReference>
<reference evidence="3" key="2">
    <citation type="submission" date="2021-01" db="UniProtKB">
        <authorList>
            <consortium name="EnsemblPlants"/>
        </authorList>
    </citation>
    <scope>IDENTIFICATION</scope>
</reference>
<evidence type="ECO:0000259" key="2">
    <source>
        <dbReference type="Pfam" id="PF22936"/>
    </source>
</evidence>
<protein>
    <recommendedName>
        <fullName evidence="2">Retrovirus-related Pol polyprotein from transposon TNT 1-94-like beta-barrel domain-containing protein</fullName>
    </recommendedName>
</protein>
<dbReference type="InParanoid" id="A0A7N2M9R7"/>